<evidence type="ECO:0000259" key="2">
    <source>
        <dbReference type="PROSITE" id="PS51733"/>
    </source>
</evidence>
<comment type="caution">
    <text evidence="3">The sequence shown here is derived from an EMBL/GenBank/DDBJ whole genome shotgun (WGS) entry which is preliminary data.</text>
</comment>
<dbReference type="EC" id="6.3.4.15" evidence="3"/>
<evidence type="ECO:0000256" key="1">
    <source>
        <dbReference type="ARBA" id="ARBA00022598"/>
    </source>
</evidence>
<dbReference type="InterPro" id="IPR045864">
    <property type="entry name" value="aa-tRNA-synth_II/BPL/LPL"/>
</dbReference>
<protein>
    <submittedName>
        <fullName evidence="3">BirA family biotin operon repressor/biotin-[acetyl-CoA-carboxylase] ligase</fullName>
        <ecNumber evidence="3">6.3.4.15</ecNumber>
    </submittedName>
</protein>
<dbReference type="InterPro" id="IPR004143">
    <property type="entry name" value="BPL_LPL_catalytic"/>
</dbReference>
<dbReference type="GO" id="GO:0005737">
    <property type="term" value="C:cytoplasm"/>
    <property type="evidence" value="ECO:0007669"/>
    <property type="project" value="TreeGrafter"/>
</dbReference>
<sequence>MKLIKLDAIDSTNDFLKALSSQDELENFTTVTAENQTKGKGQVGGVWKTEAGKNLTMSVLVKDFVFNNEEVFNLSLVVSLSVAEVLKSLNIPNICIKWPNDILSYNKKLVGILIENTLKSDGRIMSVVGIGINVNQTNFDELPTASSISVISGKPFDKEELAILIVEKLKEKVQLWNTSAQTFWDDYFNFLFKKGVPTAFRDKNNQDFMGIIQGVSPIGKLQVLLEDDSVAEFEIKEVKMLY</sequence>
<proteinExistence type="predicted"/>
<dbReference type="EMBL" id="JACHLD010000005">
    <property type="protein sequence ID" value="MBB4803373.1"/>
    <property type="molecule type" value="Genomic_DNA"/>
</dbReference>
<reference evidence="3 4" key="1">
    <citation type="submission" date="2020-08" db="EMBL/GenBank/DDBJ databases">
        <title>Functional genomics of gut bacteria from endangered species of beetles.</title>
        <authorList>
            <person name="Carlos-Shanley C."/>
        </authorList>
    </citation>
    <scope>NUCLEOTIDE SEQUENCE [LARGE SCALE GENOMIC DNA]</scope>
    <source>
        <strain evidence="3 4">S00142</strain>
    </source>
</reference>
<evidence type="ECO:0000313" key="3">
    <source>
        <dbReference type="EMBL" id="MBB4803373.1"/>
    </source>
</evidence>
<dbReference type="Proteomes" id="UP000561681">
    <property type="component" value="Unassembled WGS sequence"/>
</dbReference>
<dbReference type="RefSeq" id="WP_184164768.1">
    <property type="nucleotide sequence ID" value="NZ_JACHLD010000005.1"/>
</dbReference>
<gene>
    <name evidence="3" type="ORF">HNP37_003448</name>
</gene>
<dbReference type="Pfam" id="PF03099">
    <property type="entry name" value="BPL_LplA_LipB"/>
    <property type="match status" value="1"/>
</dbReference>
<accession>A0A7W7N816</accession>
<dbReference type="Gene3D" id="3.30.930.10">
    <property type="entry name" value="Bira Bifunctional Protein, Domain 2"/>
    <property type="match status" value="1"/>
</dbReference>
<dbReference type="AlphaFoldDB" id="A0A7W7N816"/>
<feature type="domain" description="BPL/LPL catalytic" evidence="2">
    <location>
        <begin position="1"/>
        <end position="177"/>
    </location>
</feature>
<name>A0A7W7N816_9FLAO</name>
<dbReference type="NCBIfam" id="TIGR00121">
    <property type="entry name" value="birA_ligase"/>
    <property type="match status" value="1"/>
</dbReference>
<organism evidence="3 4">
    <name type="scientific">Flavobacterium nitrogenifigens</name>
    <dbReference type="NCBI Taxonomy" id="1617283"/>
    <lineage>
        <taxon>Bacteria</taxon>
        <taxon>Pseudomonadati</taxon>
        <taxon>Bacteroidota</taxon>
        <taxon>Flavobacteriia</taxon>
        <taxon>Flavobacteriales</taxon>
        <taxon>Flavobacteriaceae</taxon>
        <taxon>Flavobacterium</taxon>
    </lineage>
</organism>
<dbReference type="SUPFAM" id="SSF55681">
    <property type="entry name" value="Class II aaRS and biotin synthetases"/>
    <property type="match status" value="1"/>
</dbReference>
<evidence type="ECO:0000313" key="4">
    <source>
        <dbReference type="Proteomes" id="UP000561681"/>
    </source>
</evidence>
<dbReference type="PANTHER" id="PTHR12835">
    <property type="entry name" value="BIOTIN PROTEIN LIGASE"/>
    <property type="match status" value="1"/>
</dbReference>
<keyword evidence="1 3" id="KW-0436">Ligase</keyword>
<dbReference type="GO" id="GO:0004077">
    <property type="term" value="F:biotin--[biotin carboxyl-carrier protein] ligase activity"/>
    <property type="evidence" value="ECO:0007669"/>
    <property type="project" value="UniProtKB-EC"/>
</dbReference>
<dbReference type="CDD" id="cd16442">
    <property type="entry name" value="BPL"/>
    <property type="match status" value="1"/>
</dbReference>
<keyword evidence="4" id="KW-1185">Reference proteome</keyword>
<dbReference type="PANTHER" id="PTHR12835:SF5">
    <property type="entry name" value="BIOTIN--PROTEIN LIGASE"/>
    <property type="match status" value="1"/>
</dbReference>
<dbReference type="PROSITE" id="PS51733">
    <property type="entry name" value="BPL_LPL_CATALYTIC"/>
    <property type="match status" value="1"/>
</dbReference>
<dbReference type="InterPro" id="IPR004408">
    <property type="entry name" value="Biotin_CoA_COase_ligase"/>
</dbReference>